<protein>
    <submittedName>
        <fullName evidence="2">Uncharacterized protein</fullName>
    </submittedName>
</protein>
<dbReference type="Proteomes" id="UP000230971">
    <property type="component" value="Unassembled WGS sequence"/>
</dbReference>
<keyword evidence="4" id="KW-1185">Reference proteome</keyword>
<gene>
    <name evidence="2" type="ORF">AWB95_16320</name>
    <name evidence="3" type="ORF">CQY23_21760</name>
</gene>
<evidence type="ECO:0000313" key="4">
    <source>
        <dbReference type="Proteomes" id="UP000193907"/>
    </source>
</evidence>
<dbReference type="STRING" id="28045.AWB95_16320"/>
<dbReference type="InterPro" id="IPR053842">
    <property type="entry name" value="NikA-like"/>
</dbReference>
<dbReference type="RefSeq" id="WP_062541531.1">
    <property type="nucleotide sequence ID" value="NZ_LQOM01000036.1"/>
</dbReference>
<comment type="caution">
    <text evidence="2">The sequence shown here is derived from an EMBL/GenBank/DDBJ whole genome shotgun (WGS) entry which is preliminary data.</text>
</comment>
<reference evidence="3 5" key="2">
    <citation type="journal article" date="2017" name="Infect. Genet. Evol.">
        <title>The new phylogeny of the genus Mycobacterium: The old and the news.</title>
        <authorList>
            <person name="Tortoli E."/>
            <person name="Fedrizzi T."/>
            <person name="Meehan C.J."/>
            <person name="Trovato A."/>
            <person name="Grottola A."/>
            <person name="Giacobazzi E."/>
            <person name="Serpini G.F."/>
            <person name="Tagliazucchi S."/>
            <person name="Fabio A."/>
            <person name="Bettua C."/>
            <person name="Bertorelli R."/>
            <person name="Frascaro F."/>
            <person name="De Sanctis V."/>
            <person name="Pecorari M."/>
            <person name="Jousson O."/>
            <person name="Segata N."/>
            <person name="Cirillo D.M."/>
        </authorList>
    </citation>
    <scope>NUCLEOTIDE SEQUENCE [LARGE SCALE GENOMIC DNA]</scope>
    <source>
        <strain evidence="3 5">NCTC 12882</strain>
    </source>
</reference>
<name>A0A1X1RNA3_MYCCE</name>
<evidence type="ECO:0000313" key="3">
    <source>
        <dbReference type="EMBL" id="PIB74362.1"/>
    </source>
</evidence>
<dbReference type="Pfam" id="PF21983">
    <property type="entry name" value="NikA-like"/>
    <property type="match status" value="1"/>
</dbReference>
<organism evidence="2 4">
    <name type="scientific">Mycobacterium celatum</name>
    <dbReference type="NCBI Taxonomy" id="28045"/>
    <lineage>
        <taxon>Bacteria</taxon>
        <taxon>Bacillati</taxon>
        <taxon>Actinomycetota</taxon>
        <taxon>Actinomycetes</taxon>
        <taxon>Mycobacteriales</taxon>
        <taxon>Mycobacteriaceae</taxon>
        <taxon>Mycobacterium</taxon>
    </lineage>
</organism>
<proteinExistence type="predicted"/>
<sequence>MSNDRRVEDESELADELEKAMADPSEWGEPIRESRHLRSEKRHRAAMISIRLTAEELTAVQTEATARGLSVSAYVRDAALRPAQLSSPITAMHRLPVNSPADTQNPIIVSAQNLATPDERSVATTYLFPTAAS</sequence>
<accession>A0A1X1RNA3</accession>
<reference evidence="2 4" key="1">
    <citation type="submission" date="2016-01" db="EMBL/GenBank/DDBJ databases">
        <title>The new phylogeny of the genus Mycobacterium.</title>
        <authorList>
            <person name="Tarcisio F."/>
            <person name="Conor M."/>
            <person name="Antonella G."/>
            <person name="Elisabetta G."/>
            <person name="Giulia F.S."/>
            <person name="Sara T."/>
            <person name="Anna F."/>
            <person name="Clotilde B."/>
            <person name="Roberto B."/>
            <person name="Veronica D.S."/>
            <person name="Fabio R."/>
            <person name="Monica P."/>
            <person name="Olivier J."/>
            <person name="Enrico T."/>
            <person name="Nicola S."/>
        </authorList>
    </citation>
    <scope>NUCLEOTIDE SEQUENCE [LARGE SCALE GENOMIC DNA]</scope>
    <source>
        <strain evidence="2 4">DSM 44243</strain>
    </source>
</reference>
<evidence type="ECO:0000313" key="2">
    <source>
        <dbReference type="EMBL" id="ORV10144.1"/>
    </source>
</evidence>
<dbReference type="EMBL" id="PDKV01000040">
    <property type="protein sequence ID" value="PIB74362.1"/>
    <property type="molecule type" value="Genomic_DNA"/>
</dbReference>
<evidence type="ECO:0000256" key="1">
    <source>
        <dbReference type="SAM" id="MobiDB-lite"/>
    </source>
</evidence>
<dbReference type="Proteomes" id="UP000193907">
    <property type="component" value="Unassembled WGS sequence"/>
</dbReference>
<dbReference type="AlphaFoldDB" id="A0A1X1RNA3"/>
<feature type="region of interest" description="Disordered" evidence="1">
    <location>
        <begin position="1"/>
        <end position="40"/>
    </location>
</feature>
<dbReference type="EMBL" id="LQOM01000036">
    <property type="protein sequence ID" value="ORV10144.1"/>
    <property type="molecule type" value="Genomic_DNA"/>
</dbReference>
<evidence type="ECO:0000313" key="5">
    <source>
        <dbReference type="Proteomes" id="UP000230971"/>
    </source>
</evidence>